<organism evidence="1 2">
    <name type="scientific">Caballeronia udeis</name>
    <dbReference type="NCBI Taxonomy" id="1232866"/>
    <lineage>
        <taxon>Bacteria</taxon>
        <taxon>Pseudomonadati</taxon>
        <taxon>Pseudomonadota</taxon>
        <taxon>Betaproteobacteria</taxon>
        <taxon>Burkholderiales</taxon>
        <taxon>Burkholderiaceae</taxon>
        <taxon>Caballeronia</taxon>
    </lineage>
</organism>
<evidence type="ECO:0000313" key="1">
    <source>
        <dbReference type="EMBL" id="SAL74299.1"/>
    </source>
</evidence>
<gene>
    <name evidence="1" type="ORF">AWB69_09163</name>
</gene>
<sequence length="123" mass="13817">MKIHISASLTLPARWPLRTQEPVRCAQIRVLLNTIVTDALAVWRCAPRRTWSDIGRLVHKQLRTLDQLYPEAGILEAEARAVALQFFAANVDPGIRSFVHRDGDPLPEAVVRLSSALSDARRQ</sequence>
<accession>A0A158K0R4</accession>
<proteinExistence type="predicted"/>
<dbReference type="RefSeq" id="WP_062093136.1">
    <property type="nucleotide sequence ID" value="NZ_FCOK02000152.1"/>
</dbReference>
<dbReference type="Proteomes" id="UP000054683">
    <property type="component" value="Unassembled WGS sequence"/>
</dbReference>
<dbReference type="OrthoDB" id="9034989at2"/>
<evidence type="ECO:0000313" key="2">
    <source>
        <dbReference type="Proteomes" id="UP000054683"/>
    </source>
</evidence>
<dbReference type="EMBL" id="FCOK02000152">
    <property type="protein sequence ID" value="SAL74299.1"/>
    <property type="molecule type" value="Genomic_DNA"/>
</dbReference>
<dbReference type="AlphaFoldDB" id="A0A158K0R4"/>
<name>A0A158K0R4_9BURK</name>
<reference evidence="1 2" key="1">
    <citation type="submission" date="2016-01" db="EMBL/GenBank/DDBJ databases">
        <authorList>
            <person name="Oliw E.H."/>
        </authorList>
    </citation>
    <scope>NUCLEOTIDE SEQUENCE [LARGE SCALE GENOMIC DNA]</scope>
    <source>
        <strain evidence="1">LMG 27134</strain>
    </source>
</reference>
<protein>
    <submittedName>
        <fullName evidence="1">Uncharacterized protein</fullName>
    </submittedName>
</protein>